<evidence type="ECO:0000313" key="1">
    <source>
        <dbReference type="EMBL" id="KNZ41450.1"/>
    </source>
</evidence>
<dbReference type="EMBL" id="LGYO01000029">
    <property type="protein sequence ID" value="KNZ41450.1"/>
    <property type="molecule type" value="Genomic_DNA"/>
</dbReference>
<dbReference type="AlphaFoldDB" id="A0A0L6U0X4"/>
<accession>A0A0L6U0X4</accession>
<name>A0A0L6U0X4_9FIRM</name>
<reference evidence="2" key="1">
    <citation type="submission" date="2015-07" db="EMBL/GenBank/DDBJ databases">
        <title>Draft genome sequence of Acetobacterium bakii DSM 8293, a potential psychrophilic chemical producer through syngas fermentation.</title>
        <authorList>
            <person name="Song Y."/>
            <person name="Hwang S."/>
            <person name="Cho B.-K."/>
        </authorList>
    </citation>
    <scope>NUCLEOTIDE SEQUENCE [LARGE SCALE GENOMIC DNA]</scope>
    <source>
        <strain evidence="2">DSM 8239</strain>
    </source>
</reference>
<organism evidence="1 2">
    <name type="scientific">Acetobacterium bakii</name>
    <dbReference type="NCBI Taxonomy" id="52689"/>
    <lineage>
        <taxon>Bacteria</taxon>
        <taxon>Bacillati</taxon>
        <taxon>Bacillota</taxon>
        <taxon>Clostridia</taxon>
        <taxon>Eubacteriales</taxon>
        <taxon>Eubacteriaceae</taxon>
        <taxon>Acetobacterium</taxon>
    </lineage>
</organism>
<proteinExistence type="predicted"/>
<gene>
    <name evidence="1" type="ORF">AKG39_11820</name>
</gene>
<comment type="caution">
    <text evidence="1">The sequence shown here is derived from an EMBL/GenBank/DDBJ whole genome shotgun (WGS) entry which is preliminary data.</text>
</comment>
<dbReference type="Proteomes" id="UP000036873">
    <property type="component" value="Unassembled WGS sequence"/>
</dbReference>
<sequence>MLKNLLRLIKGGKKEKPVIDYERIYLEGMIRTMEAKKLDFDNKELAQRLFFYIVKYFEVVEMENKSLENHESMIVFNHVLMDTMKGLTPEDMMTIFPPAKTYDGEKWGIKDYFTTMAALNEHGIDKQIGTEEAALNLLWDFMNPSVMKYRVKIMSVMSNLNRLETGQGLMERFIEDQELNLPVYRAYTDNKGKSFLLDENGKSIPVIKRLPRYLKLAK</sequence>
<protein>
    <submittedName>
        <fullName evidence="1">Uncharacterized protein</fullName>
    </submittedName>
</protein>
<dbReference type="RefSeq" id="WP_050740610.1">
    <property type="nucleotide sequence ID" value="NZ_RXYC01000018.1"/>
</dbReference>
<dbReference type="OrthoDB" id="2876402at2"/>
<dbReference type="STRING" id="52689.AKG39_11820"/>
<keyword evidence="2" id="KW-1185">Reference proteome</keyword>
<evidence type="ECO:0000313" key="2">
    <source>
        <dbReference type="Proteomes" id="UP000036873"/>
    </source>
</evidence>